<evidence type="ECO:0000313" key="3">
    <source>
        <dbReference type="EMBL" id="MCA5893807.1"/>
    </source>
</evidence>
<dbReference type="InterPro" id="IPR051606">
    <property type="entry name" value="Polyketide_Oxido-like"/>
</dbReference>
<evidence type="ECO:0000256" key="1">
    <source>
        <dbReference type="SAM" id="MobiDB-lite"/>
    </source>
</evidence>
<gene>
    <name evidence="3" type="ORF">LEP48_10655</name>
</gene>
<reference evidence="3 4" key="1">
    <citation type="submission" date="2021-09" db="EMBL/GenBank/DDBJ databases">
        <title>Isoptericola luteus sp. nov., a novel bacterium isolated from Harbin, the capital city of Heilongjiang province.</title>
        <authorList>
            <person name="Li J."/>
        </authorList>
    </citation>
    <scope>NUCLEOTIDE SEQUENCE [LARGE SCALE GENOMIC DNA]</scope>
    <source>
        <strain evidence="3 4">NEAU-Y5</strain>
    </source>
</reference>
<dbReference type="InterPro" id="IPR036291">
    <property type="entry name" value="NAD(P)-bd_dom_sf"/>
</dbReference>
<feature type="region of interest" description="Disordered" evidence="1">
    <location>
        <begin position="201"/>
        <end position="231"/>
    </location>
</feature>
<accession>A0ABS7ZFK5</accession>
<feature type="domain" description="NAD(P)-binding" evidence="2">
    <location>
        <begin position="7"/>
        <end position="201"/>
    </location>
</feature>
<dbReference type="Gene3D" id="3.40.50.720">
    <property type="entry name" value="NAD(P)-binding Rossmann-like Domain"/>
    <property type="match status" value="1"/>
</dbReference>
<dbReference type="InterPro" id="IPR016040">
    <property type="entry name" value="NAD(P)-bd_dom"/>
</dbReference>
<feature type="compositionally biased region" description="Basic and acidic residues" evidence="1">
    <location>
        <begin position="220"/>
        <end position="231"/>
    </location>
</feature>
<protein>
    <submittedName>
        <fullName evidence="3">NAD(P)H-binding protein</fullName>
    </submittedName>
</protein>
<dbReference type="Proteomes" id="UP001319870">
    <property type="component" value="Unassembled WGS sequence"/>
</dbReference>
<comment type="caution">
    <text evidence="3">The sequence shown here is derived from an EMBL/GenBank/DDBJ whole genome shotgun (WGS) entry which is preliminary data.</text>
</comment>
<dbReference type="PANTHER" id="PTHR43355">
    <property type="entry name" value="FLAVIN REDUCTASE (NADPH)"/>
    <property type="match status" value="1"/>
</dbReference>
<dbReference type="Pfam" id="PF13460">
    <property type="entry name" value="NAD_binding_10"/>
    <property type="match status" value="1"/>
</dbReference>
<name>A0ABS7ZFK5_9MICO</name>
<dbReference type="SUPFAM" id="SSF51735">
    <property type="entry name" value="NAD(P)-binding Rossmann-fold domains"/>
    <property type="match status" value="1"/>
</dbReference>
<dbReference type="PANTHER" id="PTHR43355:SF2">
    <property type="entry name" value="FLAVIN REDUCTASE (NADPH)"/>
    <property type="match status" value="1"/>
</dbReference>
<proteinExistence type="predicted"/>
<dbReference type="EMBL" id="JAIXCQ010000006">
    <property type="protein sequence ID" value="MCA5893807.1"/>
    <property type="molecule type" value="Genomic_DNA"/>
</dbReference>
<organism evidence="3 4">
    <name type="scientific">Isoptericola luteus</name>
    <dbReference type="NCBI Taxonomy" id="2879484"/>
    <lineage>
        <taxon>Bacteria</taxon>
        <taxon>Bacillati</taxon>
        <taxon>Actinomycetota</taxon>
        <taxon>Actinomycetes</taxon>
        <taxon>Micrococcales</taxon>
        <taxon>Promicromonosporaceae</taxon>
        <taxon>Isoptericola</taxon>
    </lineage>
</organism>
<keyword evidence="4" id="KW-1185">Reference proteome</keyword>
<sequence length="231" mass="25001">MKIAVLGATGMAGSAIVTEALTRGHHVVALARRMPDRPGHPRLTACTIDVVRTCELASALAATDAAVLTIRLAPGEEHRLAPLTRRVLDTAERTATRVLIVGGSAPLRSPTDPDLRLIEDPRHVPPTWRTIAQASLDQLHACQEHPYTRWTYLSPPAVFEPGTGTGRYRRGTTTLLTDRDGRSRITAPDLALAALDELEDPSNEHHFTVAEPSTSSTAEGEVRETVTTDRC</sequence>
<evidence type="ECO:0000259" key="2">
    <source>
        <dbReference type="Pfam" id="PF13460"/>
    </source>
</evidence>
<evidence type="ECO:0000313" key="4">
    <source>
        <dbReference type="Proteomes" id="UP001319870"/>
    </source>
</evidence>